<dbReference type="AlphaFoldDB" id="A0A026WM44"/>
<evidence type="ECO:0000313" key="3">
    <source>
        <dbReference type="Proteomes" id="UP000053097"/>
    </source>
</evidence>
<proteinExistence type="predicted"/>
<organism evidence="2 3">
    <name type="scientific">Ooceraea biroi</name>
    <name type="common">Clonal raider ant</name>
    <name type="synonym">Cerapachys biroi</name>
    <dbReference type="NCBI Taxonomy" id="2015173"/>
    <lineage>
        <taxon>Eukaryota</taxon>
        <taxon>Metazoa</taxon>
        <taxon>Ecdysozoa</taxon>
        <taxon>Arthropoda</taxon>
        <taxon>Hexapoda</taxon>
        <taxon>Insecta</taxon>
        <taxon>Pterygota</taxon>
        <taxon>Neoptera</taxon>
        <taxon>Endopterygota</taxon>
        <taxon>Hymenoptera</taxon>
        <taxon>Apocrita</taxon>
        <taxon>Aculeata</taxon>
        <taxon>Formicoidea</taxon>
        <taxon>Formicidae</taxon>
        <taxon>Dorylinae</taxon>
        <taxon>Ooceraea</taxon>
    </lineage>
</organism>
<sequence>MRSELSETGSRVKAARAFPRYFGPARWVIGSNLWLHPWWRECRGTGSHIHLYTRSQCKLQPLLPPPPPPSLVIRCTAIFRKRATAPKRGVKRRRRESKREREVEKKREKKRERERAREEKKREEQGGSRWLVRV</sequence>
<protein>
    <submittedName>
        <fullName evidence="2">Uncharacterized protein</fullName>
    </submittedName>
</protein>
<reference evidence="2 3" key="1">
    <citation type="journal article" date="2014" name="Curr. Biol.">
        <title>The genome of the clonal raider ant Cerapachys biroi.</title>
        <authorList>
            <person name="Oxley P.R."/>
            <person name="Ji L."/>
            <person name="Fetter-Pruneda I."/>
            <person name="McKenzie S.K."/>
            <person name="Li C."/>
            <person name="Hu H."/>
            <person name="Zhang G."/>
            <person name="Kronauer D.J."/>
        </authorList>
    </citation>
    <scope>NUCLEOTIDE SEQUENCE [LARGE SCALE GENOMIC DNA]</scope>
</reference>
<evidence type="ECO:0000313" key="2">
    <source>
        <dbReference type="EMBL" id="EZA57038.1"/>
    </source>
</evidence>
<dbReference type="EMBL" id="KK107152">
    <property type="protein sequence ID" value="EZA57038.1"/>
    <property type="molecule type" value="Genomic_DNA"/>
</dbReference>
<feature type="region of interest" description="Disordered" evidence="1">
    <location>
        <begin position="84"/>
        <end position="134"/>
    </location>
</feature>
<keyword evidence="3" id="KW-1185">Reference proteome</keyword>
<dbReference type="Proteomes" id="UP000053097">
    <property type="component" value="Unassembled WGS sequence"/>
</dbReference>
<accession>A0A026WM44</accession>
<gene>
    <name evidence="2" type="ORF">X777_01644</name>
</gene>
<evidence type="ECO:0000256" key="1">
    <source>
        <dbReference type="SAM" id="MobiDB-lite"/>
    </source>
</evidence>
<feature type="compositionally biased region" description="Basic and acidic residues" evidence="1">
    <location>
        <begin position="97"/>
        <end position="126"/>
    </location>
</feature>
<name>A0A026WM44_OOCBI</name>
<feature type="compositionally biased region" description="Basic residues" evidence="1">
    <location>
        <begin position="84"/>
        <end position="96"/>
    </location>
</feature>